<feature type="non-terminal residue" evidence="3">
    <location>
        <position position="1"/>
    </location>
</feature>
<keyword evidence="2" id="KW-0732">Signal</keyword>
<evidence type="ECO:0008006" key="5">
    <source>
        <dbReference type="Google" id="ProtNLM"/>
    </source>
</evidence>
<proteinExistence type="predicted"/>
<gene>
    <name evidence="3" type="ORF">SLS59_000499</name>
</gene>
<evidence type="ECO:0000313" key="3">
    <source>
        <dbReference type="EMBL" id="KAL1611780.1"/>
    </source>
</evidence>
<sequence>HVAAVGAALTILALPLDALIQSAVLLPSKLTSINDLDAVSQNFGGYKNETILTRAVGYTTYQTMTSGKDVWPETFMVNAIQFGQTFSNGPSGYVTAKNIIDCPTGYCQFEKSQTLAVGSQCRQRLKIDYVPGDETKAAYQTLSGTNLRFYLDGYDGVKDQRVAAETYRWFPGVAQGEVSDWSYEKRIFGYNHGPLIARTAMLLDLGNGTDGTVNNGTVAFECILYWTIKTTNIYLNSTTDFLFNETVDFYPMKPWSSDNESSWTLEPEQCVVAGENVTASNTTTFYKENCVYHVGSGSHLGIQTMLTNASTGLTGNLFLIQLANDGTGIWNERNIFTMNLDALSWNMDIESAGQSVAAMWNNIAFGISATIKYTQNLQKQPAERNLVIRGTVSALVIVYRVDWPRLGMPAFIVLCCALFVLYTALLTKKEYAWRRSALPLLFHGLEDHERFAQGDVRDFNVMQDVAKEIRVRLVEHVDANGARFTTQ</sequence>
<reference evidence="3 4" key="1">
    <citation type="submission" date="2024-02" db="EMBL/GenBank/DDBJ databases">
        <title>De novo assembly and annotation of 12 fungi associated with fruit tree decline syndrome in Ontario, Canada.</title>
        <authorList>
            <person name="Sulman M."/>
            <person name="Ellouze W."/>
            <person name="Ilyukhin E."/>
        </authorList>
    </citation>
    <scope>NUCLEOTIDE SEQUENCE [LARGE SCALE GENOMIC DNA]</scope>
    <source>
        <strain evidence="3 4">M97-236</strain>
    </source>
</reference>
<feature type="transmembrane region" description="Helical" evidence="1">
    <location>
        <begin position="406"/>
        <end position="426"/>
    </location>
</feature>
<keyword evidence="4" id="KW-1185">Reference proteome</keyword>
<keyword evidence="1" id="KW-0472">Membrane</keyword>
<keyword evidence="1" id="KW-0812">Transmembrane</keyword>
<dbReference type="EMBL" id="JAKIXB020000001">
    <property type="protein sequence ID" value="KAL1611780.1"/>
    <property type="molecule type" value="Genomic_DNA"/>
</dbReference>
<name>A0ABR3S513_9PLEO</name>
<protein>
    <recommendedName>
        <fullName evidence="5">Transmembrane protein</fullName>
    </recommendedName>
</protein>
<dbReference type="Proteomes" id="UP001521222">
    <property type="component" value="Unassembled WGS sequence"/>
</dbReference>
<feature type="signal peptide" evidence="2">
    <location>
        <begin position="1"/>
        <end position="18"/>
    </location>
</feature>
<feature type="chain" id="PRO_5045909837" description="Transmembrane protein" evidence="2">
    <location>
        <begin position="19"/>
        <end position="487"/>
    </location>
</feature>
<comment type="caution">
    <text evidence="3">The sequence shown here is derived from an EMBL/GenBank/DDBJ whole genome shotgun (WGS) entry which is preliminary data.</text>
</comment>
<accession>A0ABR3S513</accession>
<evidence type="ECO:0000256" key="2">
    <source>
        <dbReference type="SAM" id="SignalP"/>
    </source>
</evidence>
<dbReference type="PANTHER" id="PTHR35394">
    <property type="entry name" value="DUF3176 DOMAIN-CONTAINING PROTEIN"/>
    <property type="match status" value="1"/>
</dbReference>
<organism evidence="3 4">
    <name type="scientific">Nothophoma quercina</name>
    <dbReference type="NCBI Taxonomy" id="749835"/>
    <lineage>
        <taxon>Eukaryota</taxon>
        <taxon>Fungi</taxon>
        <taxon>Dikarya</taxon>
        <taxon>Ascomycota</taxon>
        <taxon>Pezizomycotina</taxon>
        <taxon>Dothideomycetes</taxon>
        <taxon>Pleosporomycetidae</taxon>
        <taxon>Pleosporales</taxon>
        <taxon>Pleosporineae</taxon>
        <taxon>Didymellaceae</taxon>
        <taxon>Nothophoma</taxon>
    </lineage>
</organism>
<evidence type="ECO:0000313" key="4">
    <source>
        <dbReference type="Proteomes" id="UP001521222"/>
    </source>
</evidence>
<evidence type="ECO:0000256" key="1">
    <source>
        <dbReference type="SAM" id="Phobius"/>
    </source>
</evidence>
<dbReference type="PANTHER" id="PTHR35394:SF5">
    <property type="entry name" value="DUF3176 DOMAIN-CONTAINING PROTEIN"/>
    <property type="match status" value="1"/>
</dbReference>
<keyword evidence="1" id="KW-1133">Transmembrane helix</keyword>